<dbReference type="EMBL" id="CP021354">
    <property type="protein sequence ID" value="AWK70763.1"/>
    <property type="molecule type" value="Genomic_DNA"/>
</dbReference>
<name>A0A2S2BQB3_9NOCA</name>
<accession>A0A2S2BQB3</accession>
<organism evidence="1 2">
    <name type="scientific">Rhodococcus oxybenzonivorans</name>
    <dbReference type="NCBI Taxonomy" id="1990687"/>
    <lineage>
        <taxon>Bacteria</taxon>
        <taxon>Bacillati</taxon>
        <taxon>Actinomycetota</taxon>
        <taxon>Actinomycetes</taxon>
        <taxon>Mycobacteriales</taxon>
        <taxon>Nocardiaceae</taxon>
        <taxon>Rhodococcus</taxon>
    </lineage>
</organism>
<evidence type="ECO:0000313" key="2">
    <source>
        <dbReference type="Proteomes" id="UP000245711"/>
    </source>
</evidence>
<gene>
    <name evidence="1" type="ORF">CBI38_03450</name>
</gene>
<protein>
    <submittedName>
        <fullName evidence="1">Uncharacterized protein</fullName>
    </submittedName>
</protein>
<dbReference type="Proteomes" id="UP000245711">
    <property type="component" value="Chromosome"/>
</dbReference>
<dbReference type="OrthoDB" id="3204032at2"/>
<evidence type="ECO:0000313" key="1">
    <source>
        <dbReference type="EMBL" id="AWK70763.1"/>
    </source>
</evidence>
<reference evidence="1 2" key="1">
    <citation type="submission" date="2017-05" db="EMBL/GenBank/DDBJ databases">
        <title>Isolation of Rhodococcus sp. S2-17 biodegrading of BP-3.</title>
        <authorList>
            <person name="Lee Y."/>
            <person name="Kim K.H."/>
            <person name="Chun B.H."/>
            <person name="Jung H.S."/>
            <person name="Jeon C.O."/>
        </authorList>
    </citation>
    <scope>NUCLEOTIDE SEQUENCE [LARGE SCALE GENOMIC DNA]</scope>
    <source>
        <strain evidence="1 2">S2-17</strain>
    </source>
</reference>
<sequence length="74" mass="8192">MLALPTVPQPPRKAVDPVGRDHYIRLDSNGDTTNTCNPDHVEATAALGRDRIALVYRPDRTTEMERDDDGAVAY</sequence>
<dbReference type="AlphaFoldDB" id="A0A2S2BQB3"/>
<proteinExistence type="predicted"/>
<keyword evidence="2" id="KW-1185">Reference proteome</keyword>
<dbReference type="KEGG" id="roz:CBI38_03450"/>